<organism evidence="9 10">
    <name type="scientific">Triticum urartu</name>
    <name type="common">Red wild einkorn</name>
    <name type="synonym">Crithodium urartu</name>
    <dbReference type="NCBI Taxonomy" id="4572"/>
    <lineage>
        <taxon>Eukaryota</taxon>
        <taxon>Viridiplantae</taxon>
        <taxon>Streptophyta</taxon>
        <taxon>Embryophyta</taxon>
        <taxon>Tracheophyta</taxon>
        <taxon>Spermatophyta</taxon>
        <taxon>Magnoliopsida</taxon>
        <taxon>Liliopsida</taxon>
        <taxon>Poales</taxon>
        <taxon>Poaceae</taxon>
        <taxon>BOP clade</taxon>
        <taxon>Pooideae</taxon>
        <taxon>Triticodae</taxon>
        <taxon>Triticeae</taxon>
        <taxon>Triticinae</taxon>
        <taxon>Triticum</taxon>
    </lineage>
</organism>
<dbReference type="PANTHER" id="PTHR32176:SF36">
    <property type="entry name" value="PATATIN"/>
    <property type="match status" value="1"/>
</dbReference>
<evidence type="ECO:0000256" key="7">
    <source>
        <dbReference type="SAM" id="MobiDB-lite"/>
    </source>
</evidence>
<evidence type="ECO:0000256" key="5">
    <source>
        <dbReference type="PROSITE-ProRule" id="PRU01161"/>
    </source>
</evidence>
<keyword evidence="2" id="KW-0611">Plant defense</keyword>
<dbReference type="Proteomes" id="UP000015106">
    <property type="component" value="Chromosome 1"/>
</dbReference>
<comment type="caution">
    <text evidence="5">Lacks conserved residue(s) required for the propagation of feature annotation.</text>
</comment>
<comment type="function">
    <text evidence="6">Lipolytic acyl hydrolase (LAH).</text>
</comment>
<comment type="similarity">
    <text evidence="1 6">Belongs to the patatin family.</text>
</comment>
<name>A0A8R7P3Y9_TRIUA</name>
<evidence type="ECO:0000256" key="6">
    <source>
        <dbReference type="RuleBase" id="RU361262"/>
    </source>
</evidence>
<feature type="region of interest" description="Disordered" evidence="7">
    <location>
        <begin position="158"/>
        <end position="177"/>
    </location>
</feature>
<feature type="active site" description="Nucleophile" evidence="5">
    <location>
        <position position="52"/>
    </location>
</feature>
<dbReference type="AlphaFoldDB" id="A0A8R7P3Y9"/>
<dbReference type="GO" id="GO:0016042">
    <property type="term" value="P:lipid catabolic process"/>
    <property type="evidence" value="ECO:0007669"/>
    <property type="project" value="UniProtKB-UniRule"/>
</dbReference>
<dbReference type="InterPro" id="IPR016035">
    <property type="entry name" value="Acyl_Trfase/lysoPLipase"/>
</dbReference>
<dbReference type="EnsemblPlants" id="TuG1812G0100004437.01.T02">
    <property type="protein sequence ID" value="TuG1812G0100004437.01.T02"/>
    <property type="gene ID" value="TuG1812G0100004437.01"/>
</dbReference>
<reference evidence="9" key="2">
    <citation type="submission" date="2018-03" db="EMBL/GenBank/DDBJ databases">
        <title>The Triticum urartu genome reveals the dynamic nature of wheat genome evolution.</title>
        <authorList>
            <person name="Ling H."/>
            <person name="Ma B."/>
            <person name="Shi X."/>
            <person name="Liu H."/>
            <person name="Dong L."/>
            <person name="Sun H."/>
            <person name="Cao Y."/>
            <person name="Gao Q."/>
            <person name="Zheng S."/>
            <person name="Li Y."/>
            <person name="Yu Y."/>
            <person name="Du H."/>
            <person name="Qi M."/>
            <person name="Li Y."/>
            <person name="Yu H."/>
            <person name="Cui Y."/>
            <person name="Wang N."/>
            <person name="Chen C."/>
            <person name="Wu H."/>
            <person name="Zhao Y."/>
            <person name="Zhang J."/>
            <person name="Li Y."/>
            <person name="Zhou W."/>
            <person name="Zhang B."/>
            <person name="Hu W."/>
            <person name="Eijk M."/>
            <person name="Tang J."/>
            <person name="Witsenboer H."/>
            <person name="Zhao S."/>
            <person name="Li Z."/>
            <person name="Zhang A."/>
            <person name="Wang D."/>
            <person name="Liang C."/>
        </authorList>
    </citation>
    <scope>NUCLEOTIDE SEQUENCE [LARGE SCALE GENOMIC DNA]</scope>
    <source>
        <strain evidence="9">cv. G1812</strain>
    </source>
</reference>
<proteinExistence type="inferred from homology"/>
<dbReference type="InterPro" id="IPR002641">
    <property type="entry name" value="PNPLA_dom"/>
</dbReference>
<feature type="short sequence motif" description="GXGXXG" evidence="5">
    <location>
        <begin position="24"/>
        <end position="29"/>
    </location>
</feature>
<dbReference type="Pfam" id="PF01734">
    <property type="entry name" value="Patatin"/>
    <property type="match status" value="1"/>
</dbReference>
<dbReference type="EC" id="3.1.1.-" evidence="6"/>
<keyword evidence="5 6" id="KW-0442">Lipid degradation</keyword>
<dbReference type="GO" id="GO:0006952">
    <property type="term" value="P:defense response"/>
    <property type="evidence" value="ECO:0007669"/>
    <property type="project" value="UniProtKB-KW"/>
</dbReference>
<evidence type="ECO:0000256" key="4">
    <source>
        <dbReference type="ARBA" id="ARBA00025642"/>
    </source>
</evidence>
<keyword evidence="5 6" id="KW-0378">Hydrolase</keyword>
<sequence length="421" mass="45358">MASSSSSAGGDKVNKLVTILSIDGGGVRGIIPATVLAFLEKELQVRYFYVCSSIDLVIYHCMCNVLPVETGRAGFSDRGLLRRGRRHQHRWPFDGDAHGAGQGWTAAVRCQGSGKVLHRRVAQNLPTEGLNLLQDRHSSGDGDRAQVQWQVPPIVAPSAPRRHQAGRGSHQRGDPGLRFTHLQPTIFSSYQLKNQPAKNALLSDIAIGTSAAPTFFPAHYFETEDGKGGTRAFNLIDGSVAANNPTLCAMSHVAEDIIVAGNGDLLGKSYMVISVGCGTSSNPKGKYSAKDTAKWGIDWILKGGTVPILDMFNVASGDMVDIHLSILSAALGSSHQYLRIQYDQLSGSAGSIDDCSKANLDKLVEIGNELLGKKVSQVDLETSQNVEVPDEGTNAEQLAKFAKELSHERRRRHNELATAHT</sequence>
<feature type="domain" description="PNPLA" evidence="8">
    <location>
        <begin position="20"/>
        <end position="250"/>
    </location>
</feature>
<evidence type="ECO:0000256" key="3">
    <source>
        <dbReference type="ARBA" id="ARBA00023098"/>
    </source>
</evidence>
<dbReference type="PROSITE" id="PS51635">
    <property type="entry name" value="PNPLA"/>
    <property type="match status" value="1"/>
</dbReference>
<feature type="active site" description="Proton acceptor" evidence="5">
    <location>
        <position position="237"/>
    </location>
</feature>
<keyword evidence="10" id="KW-1185">Reference proteome</keyword>
<keyword evidence="3 5" id="KW-0443">Lipid metabolism</keyword>
<evidence type="ECO:0000313" key="10">
    <source>
        <dbReference type="Proteomes" id="UP000015106"/>
    </source>
</evidence>
<evidence type="ECO:0000259" key="8">
    <source>
        <dbReference type="PROSITE" id="PS51635"/>
    </source>
</evidence>
<evidence type="ECO:0000256" key="1">
    <source>
        <dbReference type="ARBA" id="ARBA00010240"/>
    </source>
</evidence>
<evidence type="ECO:0000313" key="9">
    <source>
        <dbReference type="EnsemblPlants" id="TuG1812G0100004437.01.T02"/>
    </source>
</evidence>
<comment type="function">
    <text evidence="4">Possesses non-specific lipolytic acyl hydrolase (LAH) activity. Hydrolyzes phospholipids as well as galactolipids. May play a role in disease resistance.</text>
</comment>
<dbReference type="GO" id="GO:0047372">
    <property type="term" value="F:monoacylglycerol lipase activity"/>
    <property type="evidence" value="ECO:0007669"/>
    <property type="project" value="TreeGrafter"/>
</dbReference>
<dbReference type="Gramene" id="TuG1812G0100004437.01.T02">
    <property type="protein sequence ID" value="TuG1812G0100004437.01.T02"/>
    <property type="gene ID" value="TuG1812G0100004437.01"/>
</dbReference>
<dbReference type="SUPFAM" id="SSF52151">
    <property type="entry name" value="FabD/lysophospholipase-like"/>
    <property type="match status" value="1"/>
</dbReference>
<evidence type="ECO:0000256" key="2">
    <source>
        <dbReference type="ARBA" id="ARBA00022821"/>
    </source>
</evidence>
<protein>
    <recommendedName>
        <fullName evidence="6">Patatin</fullName>
        <ecNumber evidence="6">3.1.1.-</ecNumber>
    </recommendedName>
</protein>
<dbReference type="Gene3D" id="3.40.1090.10">
    <property type="entry name" value="Cytosolic phospholipase A2 catalytic domain"/>
    <property type="match status" value="2"/>
</dbReference>
<dbReference type="PANTHER" id="PTHR32176">
    <property type="entry name" value="XYLOSE ISOMERASE"/>
    <property type="match status" value="1"/>
</dbReference>
<reference evidence="9" key="3">
    <citation type="submission" date="2022-06" db="UniProtKB">
        <authorList>
            <consortium name="EnsemblPlants"/>
        </authorList>
    </citation>
    <scope>IDENTIFICATION</scope>
</reference>
<accession>A0A8R7P3Y9</accession>
<reference evidence="10" key="1">
    <citation type="journal article" date="2013" name="Nature">
        <title>Draft genome of the wheat A-genome progenitor Triticum urartu.</title>
        <authorList>
            <person name="Ling H.Q."/>
            <person name="Zhao S."/>
            <person name="Liu D."/>
            <person name="Wang J."/>
            <person name="Sun H."/>
            <person name="Zhang C."/>
            <person name="Fan H."/>
            <person name="Li D."/>
            <person name="Dong L."/>
            <person name="Tao Y."/>
            <person name="Gao C."/>
            <person name="Wu H."/>
            <person name="Li Y."/>
            <person name="Cui Y."/>
            <person name="Guo X."/>
            <person name="Zheng S."/>
            <person name="Wang B."/>
            <person name="Yu K."/>
            <person name="Liang Q."/>
            <person name="Yang W."/>
            <person name="Lou X."/>
            <person name="Chen J."/>
            <person name="Feng M."/>
            <person name="Jian J."/>
            <person name="Zhang X."/>
            <person name="Luo G."/>
            <person name="Jiang Y."/>
            <person name="Liu J."/>
            <person name="Wang Z."/>
            <person name="Sha Y."/>
            <person name="Zhang B."/>
            <person name="Wu H."/>
            <person name="Tang D."/>
            <person name="Shen Q."/>
            <person name="Xue P."/>
            <person name="Zou S."/>
            <person name="Wang X."/>
            <person name="Liu X."/>
            <person name="Wang F."/>
            <person name="Yang Y."/>
            <person name="An X."/>
            <person name="Dong Z."/>
            <person name="Zhang K."/>
            <person name="Zhang X."/>
            <person name="Luo M.C."/>
            <person name="Dvorak J."/>
            <person name="Tong Y."/>
            <person name="Wang J."/>
            <person name="Yang H."/>
            <person name="Li Z."/>
            <person name="Wang D."/>
            <person name="Zhang A."/>
            <person name="Wang J."/>
        </authorList>
    </citation>
    <scope>NUCLEOTIDE SEQUENCE</scope>
    <source>
        <strain evidence="10">cv. G1812</strain>
    </source>
</reference>
<comment type="domain">
    <text evidence="6">The nitrogen atoms of the two glycine residues in the GGXR motif define the oxyanion hole, and stabilize the oxyanion that forms during the nucleophilic attack by the catalytic serine during substrate cleavage.</text>
</comment>
<dbReference type="GO" id="GO:0004620">
    <property type="term" value="F:phospholipase activity"/>
    <property type="evidence" value="ECO:0007669"/>
    <property type="project" value="TreeGrafter"/>
</dbReference>